<keyword evidence="2 11" id="KW-0997">Cell inner membrane</keyword>
<keyword evidence="14" id="KW-1185">Reference proteome</keyword>
<evidence type="ECO:0000256" key="4">
    <source>
        <dbReference type="ARBA" id="ARBA00022679"/>
    </source>
</evidence>
<dbReference type="EC" id="2.4.99.28" evidence="11"/>
<evidence type="ECO:0000256" key="5">
    <source>
        <dbReference type="ARBA" id="ARBA00022692"/>
    </source>
</evidence>
<evidence type="ECO:0000256" key="7">
    <source>
        <dbReference type="ARBA" id="ARBA00022984"/>
    </source>
</evidence>
<keyword evidence="10 11" id="KW-0961">Cell wall biogenesis/degradation</keyword>
<dbReference type="Proteomes" id="UP001223743">
    <property type="component" value="Unassembled WGS sequence"/>
</dbReference>
<keyword evidence="8 11" id="KW-1133">Transmembrane helix</keyword>
<dbReference type="NCBIfam" id="TIGR02070">
    <property type="entry name" value="mono_pep_trsgly"/>
    <property type="match status" value="1"/>
</dbReference>
<evidence type="ECO:0000256" key="9">
    <source>
        <dbReference type="ARBA" id="ARBA00023136"/>
    </source>
</evidence>
<comment type="caution">
    <text evidence="13">The sequence shown here is derived from an EMBL/GenBank/DDBJ whole genome shotgun (WGS) entry which is preliminary data.</text>
</comment>
<gene>
    <name evidence="11" type="primary">mtgA</name>
    <name evidence="13" type="ORF">QO015_003446</name>
</gene>
<evidence type="ECO:0000256" key="1">
    <source>
        <dbReference type="ARBA" id="ARBA00022475"/>
    </source>
</evidence>
<keyword evidence="7 11" id="KW-0573">Peptidoglycan synthesis</keyword>
<evidence type="ECO:0000259" key="12">
    <source>
        <dbReference type="Pfam" id="PF00912"/>
    </source>
</evidence>
<comment type="subcellular location">
    <subcellularLocation>
        <location evidence="11">Cell inner membrane</location>
        <topology evidence="11">Single-pass membrane protein</topology>
    </subcellularLocation>
</comment>
<evidence type="ECO:0000256" key="6">
    <source>
        <dbReference type="ARBA" id="ARBA00022960"/>
    </source>
</evidence>
<sequence length="271" mass="29590">MTEASENRPGEAAGTGVAAVMPLPAYAGEQVPPETIEPVAAPTAIPEADARQRWKRYAVLAAKIALVIVALPLVLTPIYWIVPPVSTLMLWSAITFQGMDRDWVSFDDISSNVVNAVTMSEDGQFCAHSGVDWNQLETVLSREGGPSRGASTIPMQTVKNLYLWPSRSYLRKGLEIPLALYADFIWSKRRLMEIYLNIAQWGPGLFGVEAAAQHYFKKPAKALTAREGALLAAALPNPILRNPGKPSRALQAHARIIQRRAAQAGPYVDCM</sequence>
<protein>
    <recommendedName>
        <fullName evidence="11">Biosynthetic peptidoglycan transglycosylase</fullName>
        <ecNumber evidence="11">2.4.99.28</ecNumber>
    </recommendedName>
    <alternativeName>
        <fullName evidence="11">Glycan polymerase</fullName>
    </alternativeName>
    <alternativeName>
        <fullName evidence="11">Peptidoglycan glycosyltransferase MtgA</fullName>
        <shortName evidence="11">PGT</shortName>
    </alternativeName>
</protein>
<dbReference type="PANTHER" id="PTHR30400:SF0">
    <property type="entry name" value="BIOSYNTHETIC PEPTIDOGLYCAN TRANSGLYCOSYLASE"/>
    <property type="match status" value="1"/>
</dbReference>
<organism evidence="13 14">
    <name type="scientific">Kaistia geumhonensis</name>
    <dbReference type="NCBI Taxonomy" id="410839"/>
    <lineage>
        <taxon>Bacteria</taxon>
        <taxon>Pseudomonadati</taxon>
        <taxon>Pseudomonadota</taxon>
        <taxon>Alphaproteobacteria</taxon>
        <taxon>Hyphomicrobiales</taxon>
        <taxon>Kaistiaceae</taxon>
        <taxon>Kaistia</taxon>
    </lineage>
</organism>
<name>A0ABU0MA74_9HYPH</name>
<evidence type="ECO:0000256" key="11">
    <source>
        <dbReference type="HAMAP-Rule" id="MF_00766"/>
    </source>
</evidence>
<keyword evidence="5 11" id="KW-0812">Transmembrane</keyword>
<keyword evidence="3 11" id="KW-0328">Glycosyltransferase</keyword>
<dbReference type="Pfam" id="PF00912">
    <property type="entry name" value="Transgly"/>
    <property type="match status" value="1"/>
</dbReference>
<evidence type="ECO:0000256" key="8">
    <source>
        <dbReference type="ARBA" id="ARBA00022989"/>
    </source>
</evidence>
<dbReference type="InterPro" id="IPR001264">
    <property type="entry name" value="Glyco_trans_51"/>
</dbReference>
<keyword evidence="4 11" id="KW-0808">Transferase</keyword>
<comment type="function">
    <text evidence="11">Peptidoglycan polymerase that catalyzes glycan chain elongation from lipid-linked precursors.</text>
</comment>
<feature type="transmembrane region" description="Helical" evidence="11">
    <location>
        <begin position="60"/>
        <end position="82"/>
    </location>
</feature>
<dbReference type="PANTHER" id="PTHR30400">
    <property type="entry name" value="MONOFUNCTIONAL BIOSYNTHETIC PEPTIDOGLYCAN TRANSGLYCOSYLASE"/>
    <property type="match status" value="1"/>
</dbReference>
<keyword evidence="9 11" id="KW-0472">Membrane</keyword>
<evidence type="ECO:0000313" key="13">
    <source>
        <dbReference type="EMBL" id="MDQ0517833.1"/>
    </source>
</evidence>
<accession>A0ABU0MA74</accession>
<evidence type="ECO:0000256" key="3">
    <source>
        <dbReference type="ARBA" id="ARBA00022676"/>
    </source>
</evidence>
<evidence type="ECO:0000256" key="10">
    <source>
        <dbReference type="ARBA" id="ARBA00023316"/>
    </source>
</evidence>
<dbReference type="Gene3D" id="1.10.3810.10">
    <property type="entry name" value="Biosynthetic peptidoglycan transglycosylase-like"/>
    <property type="match status" value="1"/>
</dbReference>
<keyword evidence="6 11" id="KW-0133">Cell shape</keyword>
<comment type="pathway">
    <text evidence="11">Cell wall biogenesis; peptidoglycan biosynthesis.</text>
</comment>
<dbReference type="SUPFAM" id="SSF53955">
    <property type="entry name" value="Lysozyme-like"/>
    <property type="match status" value="1"/>
</dbReference>
<evidence type="ECO:0000313" key="14">
    <source>
        <dbReference type="Proteomes" id="UP001223743"/>
    </source>
</evidence>
<dbReference type="GO" id="GO:0016757">
    <property type="term" value="F:glycosyltransferase activity"/>
    <property type="evidence" value="ECO:0007669"/>
    <property type="project" value="UniProtKB-KW"/>
</dbReference>
<dbReference type="HAMAP" id="MF_00766">
    <property type="entry name" value="PGT_MtgA"/>
    <property type="match status" value="1"/>
</dbReference>
<dbReference type="InterPro" id="IPR036950">
    <property type="entry name" value="PBP_transglycosylase"/>
</dbReference>
<dbReference type="EMBL" id="JAUSWJ010000001">
    <property type="protein sequence ID" value="MDQ0517833.1"/>
    <property type="molecule type" value="Genomic_DNA"/>
</dbReference>
<reference evidence="13 14" key="1">
    <citation type="submission" date="2023-07" db="EMBL/GenBank/DDBJ databases">
        <title>Genomic Encyclopedia of Type Strains, Phase IV (KMG-IV): sequencing the most valuable type-strain genomes for metagenomic binning, comparative biology and taxonomic classification.</title>
        <authorList>
            <person name="Goeker M."/>
        </authorList>
    </citation>
    <scope>NUCLEOTIDE SEQUENCE [LARGE SCALE GENOMIC DNA]</scope>
    <source>
        <strain evidence="13 14">B1-1</strain>
    </source>
</reference>
<dbReference type="InterPro" id="IPR023346">
    <property type="entry name" value="Lysozyme-like_dom_sf"/>
</dbReference>
<evidence type="ECO:0000256" key="2">
    <source>
        <dbReference type="ARBA" id="ARBA00022519"/>
    </source>
</evidence>
<comment type="catalytic activity">
    <reaction evidence="11">
        <text>[GlcNAc-(1-&gt;4)-Mur2Ac(oyl-L-Ala-gamma-D-Glu-L-Lys-D-Ala-D-Ala)](n)-di-trans,octa-cis-undecaprenyl diphosphate + beta-D-GlcNAc-(1-&gt;4)-Mur2Ac(oyl-L-Ala-gamma-D-Glu-L-Lys-D-Ala-D-Ala)-di-trans,octa-cis-undecaprenyl diphosphate = [GlcNAc-(1-&gt;4)-Mur2Ac(oyl-L-Ala-gamma-D-Glu-L-Lys-D-Ala-D-Ala)](n+1)-di-trans,octa-cis-undecaprenyl diphosphate + di-trans,octa-cis-undecaprenyl diphosphate + H(+)</text>
        <dbReference type="Rhea" id="RHEA:23708"/>
        <dbReference type="Rhea" id="RHEA-COMP:9602"/>
        <dbReference type="Rhea" id="RHEA-COMP:9603"/>
        <dbReference type="ChEBI" id="CHEBI:15378"/>
        <dbReference type="ChEBI" id="CHEBI:58405"/>
        <dbReference type="ChEBI" id="CHEBI:60033"/>
        <dbReference type="ChEBI" id="CHEBI:78435"/>
        <dbReference type="EC" id="2.4.99.28"/>
    </reaction>
</comment>
<comment type="similarity">
    <text evidence="11">Belongs to the glycosyltransferase 51 family.</text>
</comment>
<feature type="domain" description="Glycosyl transferase family 51" evidence="12">
    <location>
        <begin position="98"/>
        <end position="257"/>
    </location>
</feature>
<proteinExistence type="inferred from homology"/>
<keyword evidence="1 11" id="KW-1003">Cell membrane</keyword>
<dbReference type="InterPro" id="IPR011812">
    <property type="entry name" value="Pep_trsgly"/>
</dbReference>